<reference evidence="1 2" key="1">
    <citation type="journal article" date="2016" name="Nat. Commun.">
        <title>Thousands of microbial genomes shed light on interconnected biogeochemical processes in an aquifer system.</title>
        <authorList>
            <person name="Anantharaman K."/>
            <person name="Brown C.T."/>
            <person name="Hug L.A."/>
            <person name="Sharon I."/>
            <person name="Castelle C.J."/>
            <person name="Probst A.J."/>
            <person name="Thomas B.C."/>
            <person name="Singh A."/>
            <person name="Wilkins M.J."/>
            <person name="Karaoz U."/>
            <person name="Brodie E.L."/>
            <person name="Williams K.H."/>
            <person name="Hubbard S.S."/>
            <person name="Banfield J.F."/>
        </authorList>
    </citation>
    <scope>NUCLEOTIDE SEQUENCE [LARGE SCALE GENOMIC DNA]</scope>
</reference>
<accession>A0A1F5G804</accession>
<name>A0A1F5G804_9BACT</name>
<dbReference type="AlphaFoldDB" id="A0A1F5G804"/>
<dbReference type="Proteomes" id="UP000179102">
    <property type="component" value="Unassembled WGS sequence"/>
</dbReference>
<comment type="caution">
    <text evidence="1">The sequence shown here is derived from an EMBL/GenBank/DDBJ whole genome shotgun (WGS) entry which is preliminary data.</text>
</comment>
<evidence type="ECO:0000313" key="2">
    <source>
        <dbReference type="Proteomes" id="UP000179102"/>
    </source>
</evidence>
<dbReference type="EMBL" id="MFAZ01000006">
    <property type="protein sequence ID" value="OGD87955.1"/>
    <property type="molecule type" value="Genomic_DNA"/>
</dbReference>
<gene>
    <name evidence="1" type="ORF">A2870_02595</name>
</gene>
<protein>
    <submittedName>
        <fullName evidence="1">Uncharacterized protein</fullName>
    </submittedName>
</protein>
<evidence type="ECO:0000313" key="1">
    <source>
        <dbReference type="EMBL" id="OGD87955.1"/>
    </source>
</evidence>
<organism evidence="1 2">
    <name type="scientific">Candidatus Curtissbacteria bacterium RIFCSPHIGHO2_01_FULL_41_11</name>
    <dbReference type="NCBI Taxonomy" id="1797711"/>
    <lineage>
        <taxon>Bacteria</taxon>
        <taxon>Candidatus Curtissiibacteriota</taxon>
    </lineage>
</organism>
<proteinExistence type="predicted"/>
<sequence>MAQDRVMDWPKPTIDQAISAGMALATHYGRTFGKIDTGEQEEYEPLSDRDAEQKLLDLADHVMDGTVNTHVEVAKVVRSLGTKIGPMGSVSTEIDLAAYRVSHAILQKQSAFVDQPKS</sequence>
<dbReference type="STRING" id="1797711.A2870_02595"/>